<evidence type="ECO:0000256" key="4">
    <source>
        <dbReference type="ARBA" id="ARBA00023004"/>
    </source>
</evidence>
<dbReference type="InterPro" id="IPR004294">
    <property type="entry name" value="Carotenoid_Oase"/>
</dbReference>
<protein>
    <submittedName>
        <fullName evidence="6">7259_t:CDS:1</fullName>
    </submittedName>
</protein>
<dbReference type="EMBL" id="CAJVPI010000053">
    <property type="protein sequence ID" value="CAG8467823.1"/>
    <property type="molecule type" value="Genomic_DNA"/>
</dbReference>
<proteinExistence type="inferred from homology"/>
<dbReference type="GO" id="GO:0010436">
    <property type="term" value="F:carotenoid dioxygenase activity"/>
    <property type="evidence" value="ECO:0007669"/>
    <property type="project" value="TreeGrafter"/>
</dbReference>
<sequence>MGEKGTDVELRDFSEQSLPIPELKVTGPEARHLNTVEIIKSDLHYIRGFHNAKETLQPAELVVTGELPTWLNGELFTVGPGIYDVKYNKMIELGNGQYESGTATFSMGHWFDGLPLLNRFILDGTNNKIIYRSRLIAKKQEEKIRDRHGIITTHPYSLFKTHANQTPLAKLMVKRRPTKPEQEPCSASIHVNFPLNVPGERPKIFCQNHSTQVVELDAHDLTPTRLWSWNDLNPSFQGVHAGPHSHYDATRGELINFNMEYHALGTKYNFFMISQKNPKGELIASVTAKSSYVHSFAVTPRFIILTLYPFYAKNAGLNVKWVDNIMDAFVFRPEEPTLFYVISRAKKQHVATYKSDPCFAFHHINAFEDDDDNIYIDIASYEDSAITNYLTLESLRQGFLVDLPLAEIRRFVLTNIQLESIKFTNIPQATQREVLQNTVANLFRARPTNVQGDIHSYPVANYSRCADSALELPRINPRYQRNRYRYVYGISFSEKAATNPGEIWDALIKCDLENKDVVAMWCSDFCYPSEPMFIPVPNIDSDEDDGVIVSVIFNGKEEKSFLLVLEAKELKEIARVDLPQVIPLSFGHGAYKETPKE</sequence>
<gene>
    <name evidence="6" type="ORF">PBRASI_LOCUS921</name>
</gene>
<comment type="caution">
    <text evidence="6">The sequence shown here is derived from an EMBL/GenBank/DDBJ whole genome shotgun (WGS) entry which is preliminary data.</text>
</comment>
<evidence type="ECO:0000256" key="3">
    <source>
        <dbReference type="ARBA" id="ARBA00023002"/>
    </source>
</evidence>
<evidence type="ECO:0000313" key="7">
    <source>
        <dbReference type="Proteomes" id="UP000789739"/>
    </source>
</evidence>
<dbReference type="PANTHER" id="PTHR10543">
    <property type="entry name" value="BETA-CAROTENE DIOXYGENASE"/>
    <property type="match status" value="1"/>
</dbReference>
<keyword evidence="3" id="KW-0560">Oxidoreductase</keyword>
<comment type="similarity">
    <text evidence="1">Belongs to the carotenoid oxygenase family.</text>
</comment>
<keyword evidence="7" id="KW-1185">Reference proteome</keyword>
<keyword evidence="4 5" id="KW-0408">Iron</keyword>
<feature type="binding site" evidence="5">
    <location>
        <position position="294"/>
    </location>
    <ligand>
        <name>Fe cation</name>
        <dbReference type="ChEBI" id="CHEBI:24875"/>
        <note>catalytic</note>
    </ligand>
</feature>
<feature type="binding site" evidence="5">
    <location>
        <position position="244"/>
    </location>
    <ligand>
        <name>Fe cation</name>
        <dbReference type="ChEBI" id="CHEBI:24875"/>
        <note>catalytic</note>
    </ligand>
</feature>
<comment type="cofactor">
    <cofactor evidence="5">
        <name>Fe(2+)</name>
        <dbReference type="ChEBI" id="CHEBI:29033"/>
    </cofactor>
    <text evidence="5">Binds 1 Fe(2+) ion per subunit.</text>
</comment>
<reference evidence="6" key="1">
    <citation type="submission" date="2021-06" db="EMBL/GenBank/DDBJ databases">
        <authorList>
            <person name="Kallberg Y."/>
            <person name="Tangrot J."/>
            <person name="Rosling A."/>
        </authorList>
    </citation>
    <scope>NUCLEOTIDE SEQUENCE</scope>
    <source>
        <strain evidence="6">BR232B</strain>
    </source>
</reference>
<dbReference type="OrthoDB" id="407010at2759"/>
<dbReference type="Pfam" id="PF03055">
    <property type="entry name" value="RPE65"/>
    <property type="match status" value="1"/>
</dbReference>
<evidence type="ECO:0000313" key="6">
    <source>
        <dbReference type="EMBL" id="CAG8467823.1"/>
    </source>
</evidence>
<organism evidence="6 7">
    <name type="scientific">Paraglomus brasilianum</name>
    <dbReference type="NCBI Taxonomy" id="144538"/>
    <lineage>
        <taxon>Eukaryota</taxon>
        <taxon>Fungi</taxon>
        <taxon>Fungi incertae sedis</taxon>
        <taxon>Mucoromycota</taxon>
        <taxon>Glomeromycotina</taxon>
        <taxon>Glomeromycetes</taxon>
        <taxon>Paraglomerales</taxon>
        <taxon>Paraglomeraceae</taxon>
        <taxon>Paraglomus</taxon>
    </lineage>
</organism>
<feature type="binding site" evidence="5">
    <location>
        <position position="362"/>
    </location>
    <ligand>
        <name>Fe cation</name>
        <dbReference type="ChEBI" id="CHEBI:24875"/>
        <note>catalytic</note>
    </ligand>
</feature>
<dbReference type="Proteomes" id="UP000789739">
    <property type="component" value="Unassembled WGS sequence"/>
</dbReference>
<dbReference type="AlphaFoldDB" id="A0A9N8Z2Q3"/>
<evidence type="ECO:0000256" key="1">
    <source>
        <dbReference type="ARBA" id="ARBA00006787"/>
    </source>
</evidence>
<accession>A0A9N8Z2Q3</accession>
<evidence type="ECO:0000256" key="2">
    <source>
        <dbReference type="ARBA" id="ARBA00022723"/>
    </source>
</evidence>
<feature type="binding site" evidence="5">
    <location>
        <position position="588"/>
    </location>
    <ligand>
        <name>Fe cation</name>
        <dbReference type="ChEBI" id="CHEBI:24875"/>
        <note>catalytic</note>
    </ligand>
</feature>
<keyword evidence="2 5" id="KW-0479">Metal-binding</keyword>
<dbReference type="PANTHER" id="PTHR10543:SF24">
    <property type="entry name" value="CAROTENOID ISOMEROOXYGENASE"/>
    <property type="match status" value="1"/>
</dbReference>
<dbReference type="GO" id="GO:0046872">
    <property type="term" value="F:metal ion binding"/>
    <property type="evidence" value="ECO:0007669"/>
    <property type="project" value="UniProtKB-KW"/>
</dbReference>
<name>A0A9N8Z2Q3_9GLOM</name>
<evidence type="ECO:0000256" key="5">
    <source>
        <dbReference type="PIRSR" id="PIRSR604294-1"/>
    </source>
</evidence>
<dbReference type="GO" id="GO:0016121">
    <property type="term" value="P:carotene catabolic process"/>
    <property type="evidence" value="ECO:0007669"/>
    <property type="project" value="TreeGrafter"/>
</dbReference>